<evidence type="ECO:0000313" key="3">
    <source>
        <dbReference type="Proteomes" id="UP000199664"/>
    </source>
</evidence>
<name>A0A1H7XIH8_9HYPH</name>
<gene>
    <name evidence="2" type="ORF">SAMN04515666_11020</name>
</gene>
<feature type="domain" description="DUF1330" evidence="1">
    <location>
        <begin position="47"/>
        <end position="121"/>
    </location>
</feature>
<protein>
    <submittedName>
        <fullName evidence="2">Uncharacterized conserved protein, DUF1330 family</fullName>
    </submittedName>
</protein>
<dbReference type="STRING" id="1036779.SAMN04515666_11020"/>
<dbReference type="EMBL" id="FOAN01000010">
    <property type="protein sequence ID" value="SEM33018.1"/>
    <property type="molecule type" value="Genomic_DNA"/>
</dbReference>
<keyword evidence="3" id="KW-1185">Reference proteome</keyword>
<dbReference type="SUPFAM" id="SSF54909">
    <property type="entry name" value="Dimeric alpha+beta barrel"/>
    <property type="match status" value="1"/>
</dbReference>
<dbReference type="Gene3D" id="3.30.70.100">
    <property type="match status" value="1"/>
</dbReference>
<evidence type="ECO:0000313" key="2">
    <source>
        <dbReference type="EMBL" id="SEM33018.1"/>
    </source>
</evidence>
<dbReference type="AlphaFoldDB" id="A0A1H7XIH8"/>
<accession>A0A1H7XIH8</accession>
<organism evidence="2 3">
    <name type="scientific">Bosea lupini</name>
    <dbReference type="NCBI Taxonomy" id="1036779"/>
    <lineage>
        <taxon>Bacteria</taxon>
        <taxon>Pseudomonadati</taxon>
        <taxon>Pseudomonadota</taxon>
        <taxon>Alphaproteobacteria</taxon>
        <taxon>Hyphomicrobiales</taxon>
        <taxon>Boseaceae</taxon>
        <taxon>Bosea</taxon>
    </lineage>
</organism>
<dbReference type="OrthoDB" id="8909581at2"/>
<dbReference type="RefSeq" id="WP_091840824.1">
    <property type="nucleotide sequence ID" value="NZ_FOAN01000010.1"/>
</dbReference>
<sequence>MSDHSSFSREAFAAFRADDRPGPVQMLNLIRLNAEAQYPDGPHGGGREAFAAYGRISAPVLTRLGGRIIWRGGFEQMLIGPRGERWDICFIAEYPSVEAFAAMFRDPIYREAMMHRQAAVKDCRLIRLAAREAGVTFAG</sequence>
<dbReference type="Pfam" id="PF07045">
    <property type="entry name" value="DUF1330"/>
    <property type="match status" value="1"/>
</dbReference>
<dbReference type="PANTHER" id="PTHR40257:SF1">
    <property type="entry name" value="DUF1330 DOMAIN-CONTAINING PROTEIN"/>
    <property type="match status" value="1"/>
</dbReference>
<dbReference type="PANTHER" id="PTHR40257">
    <property type="match status" value="1"/>
</dbReference>
<reference evidence="3" key="1">
    <citation type="submission" date="2016-10" db="EMBL/GenBank/DDBJ databases">
        <authorList>
            <person name="Varghese N."/>
            <person name="Submissions S."/>
        </authorList>
    </citation>
    <scope>NUCLEOTIDE SEQUENCE [LARGE SCALE GENOMIC DNA]</scope>
    <source>
        <strain evidence="3">LMG 26383,CCUG 61248,R- 45681</strain>
    </source>
</reference>
<evidence type="ECO:0000259" key="1">
    <source>
        <dbReference type="Pfam" id="PF07045"/>
    </source>
</evidence>
<dbReference type="InterPro" id="IPR011008">
    <property type="entry name" value="Dimeric_a/b-barrel"/>
</dbReference>
<proteinExistence type="predicted"/>
<dbReference type="Proteomes" id="UP000199664">
    <property type="component" value="Unassembled WGS sequence"/>
</dbReference>
<dbReference type="InterPro" id="IPR010753">
    <property type="entry name" value="DUF1330"/>
</dbReference>